<proteinExistence type="inferred from homology"/>
<evidence type="ECO:0000256" key="3">
    <source>
        <dbReference type="ARBA" id="ARBA00022448"/>
    </source>
</evidence>
<dbReference type="Proteomes" id="UP000182344">
    <property type="component" value="Unassembled WGS sequence"/>
</dbReference>
<feature type="transmembrane region" description="Helical" evidence="8">
    <location>
        <begin position="264"/>
        <end position="288"/>
    </location>
</feature>
<dbReference type="PANTHER" id="PTHR37814">
    <property type="entry name" value="CONSERVED MEMBRANE PROTEIN"/>
    <property type="match status" value="1"/>
</dbReference>
<organism evidence="9 10">
    <name type="scientific">Candidatus Shapirobacteria bacterium CG2_30_35_20</name>
    <dbReference type="NCBI Taxonomy" id="1805376"/>
    <lineage>
        <taxon>Bacteria</taxon>
        <taxon>Candidatus Shapironibacteriota</taxon>
    </lineage>
</organism>
<keyword evidence="7 8" id="KW-0472">Membrane</keyword>
<evidence type="ECO:0000256" key="4">
    <source>
        <dbReference type="ARBA" id="ARBA00022475"/>
    </source>
</evidence>
<evidence type="ECO:0000256" key="6">
    <source>
        <dbReference type="ARBA" id="ARBA00022989"/>
    </source>
</evidence>
<dbReference type="InterPro" id="IPR001463">
    <property type="entry name" value="Na/Ala_symport"/>
</dbReference>
<dbReference type="STRING" id="1805376.AUK05_03275"/>
<feature type="transmembrane region" description="Helical" evidence="8">
    <location>
        <begin position="83"/>
        <end position="103"/>
    </location>
</feature>
<dbReference type="GO" id="GO:0005886">
    <property type="term" value="C:plasma membrane"/>
    <property type="evidence" value="ECO:0007669"/>
    <property type="project" value="UniProtKB-SubCell"/>
</dbReference>
<protein>
    <recommendedName>
        <fullName evidence="11">Membrane protein YkvI</fullName>
    </recommendedName>
</protein>
<dbReference type="EMBL" id="MNZO01000047">
    <property type="protein sequence ID" value="OIP86598.1"/>
    <property type="molecule type" value="Genomic_DNA"/>
</dbReference>
<dbReference type="AlphaFoldDB" id="A0A1J5I2I3"/>
<sequence>MKSSNNYLPIALSYVGAFVGAGFISGQELSQFVLKFGLSGWLVWLMVTITISVAGGFFLSWLSRKKYQSFDQLVIDNFSKSGVWFVNLVINGYLLGGLIIMVSGSSTLLHQVSNLPMWLSVVVIGSLITLVVFGEAERVLKVNTILVPILMVITLIVSFLIIKDNLLKFNLFQTISIKNPSPLLISPIISYLLYIGYNAIGAMVALLNIASETDSKNGFKGGLIGGLIISVLGTMILLAMWLTYPSWSNFDLPFTEIVKNNNNLMYLAFVPSILIAMFTVAVAYALGMTKFLVKKLGTKIKPTCLVMMIIVSPTAILGFSKLLGIIYPFFGIMATLIVIYLLLLFGVNKLKKI</sequence>
<feature type="transmembrane region" description="Helical" evidence="8">
    <location>
        <begin position="300"/>
        <end position="319"/>
    </location>
</feature>
<evidence type="ECO:0000256" key="5">
    <source>
        <dbReference type="ARBA" id="ARBA00022692"/>
    </source>
</evidence>
<dbReference type="GO" id="GO:0005283">
    <property type="term" value="F:amino acid:sodium symporter activity"/>
    <property type="evidence" value="ECO:0007669"/>
    <property type="project" value="InterPro"/>
</dbReference>
<dbReference type="InterPro" id="IPR038728">
    <property type="entry name" value="YkvI-like"/>
</dbReference>
<evidence type="ECO:0000256" key="1">
    <source>
        <dbReference type="ARBA" id="ARBA00004651"/>
    </source>
</evidence>
<evidence type="ECO:0000313" key="9">
    <source>
        <dbReference type="EMBL" id="OIP86598.1"/>
    </source>
</evidence>
<feature type="transmembrane region" description="Helical" evidence="8">
    <location>
        <begin position="7"/>
        <end position="26"/>
    </location>
</feature>
<keyword evidence="4" id="KW-1003">Cell membrane</keyword>
<dbReference type="PANTHER" id="PTHR37814:SF1">
    <property type="entry name" value="MEMBRANE PROTEIN"/>
    <property type="match status" value="1"/>
</dbReference>
<evidence type="ECO:0000256" key="2">
    <source>
        <dbReference type="ARBA" id="ARBA00009261"/>
    </source>
</evidence>
<evidence type="ECO:0000256" key="8">
    <source>
        <dbReference type="SAM" id="Phobius"/>
    </source>
</evidence>
<keyword evidence="6 8" id="KW-1133">Transmembrane helix</keyword>
<evidence type="ECO:0000313" key="10">
    <source>
        <dbReference type="Proteomes" id="UP000182344"/>
    </source>
</evidence>
<feature type="transmembrane region" description="Helical" evidence="8">
    <location>
        <begin position="38"/>
        <end position="62"/>
    </location>
</feature>
<feature type="transmembrane region" description="Helical" evidence="8">
    <location>
        <begin position="325"/>
        <end position="347"/>
    </location>
</feature>
<name>A0A1J5I2I3_9BACT</name>
<keyword evidence="3" id="KW-0813">Transport</keyword>
<feature type="transmembrane region" description="Helical" evidence="8">
    <location>
        <begin position="115"/>
        <end position="133"/>
    </location>
</feature>
<reference evidence="9 10" key="1">
    <citation type="journal article" date="2016" name="Environ. Microbiol.">
        <title>Genomic resolution of a cold subsurface aquifer community provides metabolic insights for novel microbes adapted to high CO concentrations.</title>
        <authorList>
            <person name="Probst A.J."/>
            <person name="Castelle C.J."/>
            <person name="Singh A."/>
            <person name="Brown C.T."/>
            <person name="Anantharaman K."/>
            <person name="Sharon I."/>
            <person name="Hug L.A."/>
            <person name="Burstein D."/>
            <person name="Emerson J.B."/>
            <person name="Thomas B.C."/>
            <person name="Banfield J.F."/>
        </authorList>
    </citation>
    <scope>NUCLEOTIDE SEQUENCE [LARGE SCALE GENOMIC DNA]</scope>
    <source>
        <strain evidence="9">CG2_30_35_20</strain>
    </source>
</reference>
<accession>A0A1J5I2I3</accession>
<comment type="subcellular location">
    <subcellularLocation>
        <location evidence="1">Cell membrane</location>
        <topology evidence="1">Multi-pass membrane protein</topology>
    </subcellularLocation>
</comment>
<comment type="caution">
    <text evidence="9">The sequence shown here is derived from an EMBL/GenBank/DDBJ whole genome shotgun (WGS) entry which is preliminary data.</text>
</comment>
<feature type="transmembrane region" description="Helical" evidence="8">
    <location>
        <begin position="188"/>
        <end position="210"/>
    </location>
</feature>
<feature type="transmembrane region" description="Helical" evidence="8">
    <location>
        <begin position="222"/>
        <end position="244"/>
    </location>
</feature>
<evidence type="ECO:0008006" key="11">
    <source>
        <dbReference type="Google" id="ProtNLM"/>
    </source>
</evidence>
<evidence type="ECO:0000256" key="7">
    <source>
        <dbReference type="ARBA" id="ARBA00023136"/>
    </source>
</evidence>
<gene>
    <name evidence="9" type="ORF">AUK05_03275</name>
</gene>
<comment type="similarity">
    <text evidence="2">Belongs to the alanine or glycine:cation symporter (AGCS) (TC 2.A.25) family.</text>
</comment>
<feature type="transmembrane region" description="Helical" evidence="8">
    <location>
        <begin position="145"/>
        <end position="162"/>
    </location>
</feature>
<dbReference type="PRINTS" id="PR00175">
    <property type="entry name" value="NAALASMPORT"/>
</dbReference>
<keyword evidence="5 8" id="KW-0812">Transmembrane</keyword>